<proteinExistence type="predicted"/>
<evidence type="ECO:0000256" key="3">
    <source>
        <dbReference type="SAM" id="Phobius"/>
    </source>
</evidence>
<evidence type="ECO:0000256" key="1">
    <source>
        <dbReference type="ARBA" id="ARBA00022729"/>
    </source>
</evidence>
<feature type="transmembrane region" description="Helical" evidence="3">
    <location>
        <begin position="133"/>
        <end position="154"/>
    </location>
</feature>
<sequence length="315" mass="32373">MREAGMQARCTRSIQCADPTVEPSTLPCQNRTTTPDDLSARRPVSRDPLHRAQPSLCLLLYPHTTTPVRAESSELSSSPAASACLQLRWVRQPSPPSRALQQLRYGPTQLLFLRAVIVCFLLIRPAVMESAAAAALVLAVLLLSSTLAASDFCVCRSEQPTAVLQKAIDYSCGQGADCTSILSSGGCYNPNTVAAHCSWAANSYFQKFRASGATCDFGGAATLSSSDPSFSGCTFPSSASAAGTTGLSPGVGTGTGTLSPGVGTGTGTNGTGMGSALSPPGTSNFDGAAAAAGLLLRAEPAIFFTVLLLSFLALP</sequence>
<dbReference type="Pfam" id="PF07983">
    <property type="entry name" value="X8"/>
    <property type="match status" value="1"/>
</dbReference>
<reference evidence="5" key="2">
    <citation type="submission" date="2018-05" db="EMBL/GenBank/DDBJ databases">
        <title>OmerRS3 (Oryza meridionalis Reference Sequence Version 3).</title>
        <authorList>
            <person name="Zhang J."/>
            <person name="Kudrna D."/>
            <person name="Lee S."/>
            <person name="Talag J."/>
            <person name="Welchert J."/>
            <person name="Wing R.A."/>
        </authorList>
    </citation>
    <scope>NUCLEOTIDE SEQUENCE [LARGE SCALE GENOMIC DNA]</scope>
    <source>
        <strain evidence="5">cv. OR44</strain>
    </source>
</reference>
<keyword evidence="6" id="KW-1185">Reference proteome</keyword>
<keyword evidence="3" id="KW-0472">Membrane</keyword>
<accession>A0A0E0D279</accession>
<name>A0A0E0D279_9ORYZ</name>
<evidence type="ECO:0000313" key="6">
    <source>
        <dbReference type="Proteomes" id="UP000008021"/>
    </source>
</evidence>
<dbReference type="EnsemblPlants" id="OMERI03G19670.1">
    <property type="protein sequence ID" value="OMERI03G19670.1"/>
    <property type="gene ID" value="OMERI03G19670"/>
</dbReference>
<dbReference type="AlphaFoldDB" id="A0A0E0D279"/>
<organism evidence="5">
    <name type="scientific">Oryza meridionalis</name>
    <dbReference type="NCBI Taxonomy" id="40149"/>
    <lineage>
        <taxon>Eukaryota</taxon>
        <taxon>Viridiplantae</taxon>
        <taxon>Streptophyta</taxon>
        <taxon>Embryophyta</taxon>
        <taxon>Tracheophyta</taxon>
        <taxon>Spermatophyta</taxon>
        <taxon>Magnoliopsida</taxon>
        <taxon>Liliopsida</taxon>
        <taxon>Poales</taxon>
        <taxon>Poaceae</taxon>
        <taxon>BOP clade</taxon>
        <taxon>Oryzoideae</taxon>
        <taxon>Oryzeae</taxon>
        <taxon>Oryzinae</taxon>
        <taxon>Oryza</taxon>
    </lineage>
</organism>
<reference evidence="5" key="1">
    <citation type="submission" date="2015-04" db="UniProtKB">
        <authorList>
            <consortium name="EnsemblPlants"/>
        </authorList>
    </citation>
    <scope>IDENTIFICATION</scope>
</reference>
<dbReference type="HOGENOM" id="CLU_910232_0_0_1"/>
<dbReference type="STRING" id="40149.A0A0E0D279"/>
<dbReference type="PANTHER" id="PTHR31044:SF62">
    <property type="entry name" value="EXPRESSED PROTEIN"/>
    <property type="match status" value="1"/>
</dbReference>
<dbReference type="Gene3D" id="1.20.58.1040">
    <property type="match status" value="1"/>
</dbReference>
<dbReference type="PANTHER" id="PTHR31044">
    <property type="entry name" value="BETA-1,3 GLUCANASE"/>
    <property type="match status" value="1"/>
</dbReference>
<evidence type="ECO:0000313" key="5">
    <source>
        <dbReference type="EnsemblPlants" id="OMERI03G19670.1"/>
    </source>
</evidence>
<evidence type="ECO:0000259" key="4">
    <source>
        <dbReference type="SMART" id="SM00768"/>
    </source>
</evidence>
<feature type="compositionally biased region" description="Polar residues" evidence="2">
    <location>
        <begin position="22"/>
        <end position="36"/>
    </location>
</feature>
<dbReference type="eggNOG" id="ENOG502RYRZ">
    <property type="taxonomic scope" value="Eukaryota"/>
</dbReference>
<feature type="compositionally biased region" description="Gly residues" evidence="2">
    <location>
        <begin position="262"/>
        <end position="273"/>
    </location>
</feature>
<dbReference type="InterPro" id="IPR044788">
    <property type="entry name" value="X8_dom_prot"/>
</dbReference>
<keyword evidence="1" id="KW-0732">Signal</keyword>
<dbReference type="Proteomes" id="UP000008021">
    <property type="component" value="Chromosome 3"/>
</dbReference>
<evidence type="ECO:0000256" key="2">
    <source>
        <dbReference type="SAM" id="MobiDB-lite"/>
    </source>
</evidence>
<protein>
    <recommendedName>
        <fullName evidence="4">X8 domain-containing protein</fullName>
    </recommendedName>
</protein>
<keyword evidence="3" id="KW-1133">Transmembrane helix</keyword>
<feature type="region of interest" description="Disordered" evidence="2">
    <location>
        <begin position="21"/>
        <end position="46"/>
    </location>
</feature>
<feature type="region of interest" description="Disordered" evidence="2">
    <location>
        <begin position="250"/>
        <end position="278"/>
    </location>
</feature>
<keyword evidence="3" id="KW-0812">Transmembrane</keyword>
<feature type="transmembrane region" description="Helical" evidence="3">
    <location>
        <begin position="110"/>
        <end position="127"/>
    </location>
</feature>
<dbReference type="InterPro" id="IPR012946">
    <property type="entry name" value="X8"/>
</dbReference>
<feature type="domain" description="X8" evidence="4">
    <location>
        <begin position="151"/>
        <end position="235"/>
    </location>
</feature>
<dbReference type="Gramene" id="OMERI03G19670.1">
    <property type="protein sequence ID" value="OMERI03G19670.1"/>
    <property type="gene ID" value="OMERI03G19670"/>
</dbReference>
<dbReference type="GO" id="GO:0009506">
    <property type="term" value="C:plasmodesma"/>
    <property type="evidence" value="ECO:0007669"/>
    <property type="project" value="UniProtKB-ARBA"/>
</dbReference>
<dbReference type="SMART" id="SM00768">
    <property type="entry name" value="X8"/>
    <property type="match status" value="1"/>
</dbReference>